<reference evidence="2 3" key="1">
    <citation type="submission" date="2019-10" db="EMBL/GenBank/DDBJ databases">
        <title>Nocardia macrotermitis sp. nov. and Nocardia aurantia sp. nov., isolated from the gut of fungus growing-termite Macrotermes natalensis.</title>
        <authorList>
            <person name="Benndorf R."/>
            <person name="Schwitalla J."/>
            <person name="Martin K."/>
            <person name="De Beer W."/>
            <person name="Kaster A.-K."/>
            <person name="Vollmers J."/>
            <person name="Poulsen M."/>
            <person name="Beemelmanns C."/>
        </authorList>
    </citation>
    <scope>NUCLEOTIDE SEQUENCE [LARGE SCALE GENOMIC DNA]</scope>
    <source>
        <strain evidence="2 3">RB56</strain>
    </source>
</reference>
<accession>A0A7K0DXF7</accession>
<proteinExistence type="predicted"/>
<sequence length="184" mass="19801">MVDNTRRSPRRGGAGRGRLRSVGPVGGNGAEHDSTAEFPAGGSEDAEEGGPAYLGEFRVRVPAVVSQLAMLRAVAETVLLTADFTLDVVTDVRVALDEVATALMLAADPGRELECELRYDARGAEVRVSLVSRTEDALEDDSFGRHIVAALTDWMEASCEPYDEGLGGYPVTVRFGRQRDVDEF</sequence>
<comment type="caution">
    <text evidence="2">The sequence shown here is derived from an EMBL/GenBank/DDBJ whole genome shotgun (WGS) entry which is preliminary data.</text>
</comment>
<gene>
    <name evidence="2" type="ORF">NRB56_51150</name>
</gene>
<evidence type="ECO:0008006" key="4">
    <source>
        <dbReference type="Google" id="ProtNLM"/>
    </source>
</evidence>
<evidence type="ECO:0000313" key="3">
    <source>
        <dbReference type="Proteomes" id="UP000431401"/>
    </source>
</evidence>
<name>A0A7K0DXF7_9NOCA</name>
<dbReference type="EMBL" id="WEGI01000011">
    <property type="protein sequence ID" value="MQY29524.1"/>
    <property type="molecule type" value="Genomic_DNA"/>
</dbReference>
<dbReference type="Proteomes" id="UP000431401">
    <property type="component" value="Unassembled WGS sequence"/>
</dbReference>
<dbReference type="AlphaFoldDB" id="A0A7K0DXF7"/>
<dbReference type="Gene3D" id="3.30.565.10">
    <property type="entry name" value="Histidine kinase-like ATPase, C-terminal domain"/>
    <property type="match status" value="1"/>
</dbReference>
<evidence type="ECO:0000313" key="2">
    <source>
        <dbReference type="EMBL" id="MQY29524.1"/>
    </source>
</evidence>
<dbReference type="InterPro" id="IPR036890">
    <property type="entry name" value="HATPase_C_sf"/>
</dbReference>
<keyword evidence="3" id="KW-1185">Reference proteome</keyword>
<protein>
    <recommendedName>
        <fullName evidence="4">Anti-sigma factor</fullName>
    </recommendedName>
</protein>
<organism evidence="2 3">
    <name type="scientific">Nocardia aurantia</name>
    <dbReference type="NCBI Taxonomy" id="2585199"/>
    <lineage>
        <taxon>Bacteria</taxon>
        <taxon>Bacillati</taxon>
        <taxon>Actinomycetota</taxon>
        <taxon>Actinomycetes</taxon>
        <taxon>Mycobacteriales</taxon>
        <taxon>Nocardiaceae</taxon>
        <taxon>Nocardia</taxon>
    </lineage>
</organism>
<evidence type="ECO:0000256" key="1">
    <source>
        <dbReference type="SAM" id="MobiDB-lite"/>
    </source>
</evidence>
<feature type="region of interest" description="Disordered" evidence="1">
    <location>
        <begin position="1"/>
        <end position="49"/>
    </location>
</feature>